<reference evidence="1 2" key="1">
    <citation type="submission" date="2017-11" db="EMBL/GenBank/DDBJ databases">
        <authorList>
            <person name="Lechat P."/>
        </authorList>
    </citation>
    <scope>NUCLEOTIDE SEQUENCE [LARGE SCALE GENOMIC DNA]</scope>
    <source>
        <strain evidence="1">L495</strain>
    </source>
</reference>
<evidence type="ECO:0000313" key="1">
    <source>
        <dbReference type="EMBL" id="SOR61289.1"/>
    </source>
</evidence>
<dbReference type="Proteomes" id="UP000234460">
    <property type="component" value="Chromosome LMANV2"/>
</dbReference>
<name>A0AAQ1NYZ7_LEPIR</name>
<evidence type="ECO:0000313" key="2">
    <source>
        <dbReference type="Proteomes" id="UP000234460"/>
    </source>
</evidence>
<sequence>MKKLNGLIGAQQIAFCNKLVFVFKRTLNFLIEAGSAVRQRQIRPLFS</sequence>
<comment type="caution">
    <text evidence="1">The sequence shown here is derived from an EMBL/GenBank/DDBJ whole genome shotgun (WGS) entry which is preliminary data.</text>
</comment>
<proteinExistence type="predicted"/>
<gene>
    <name evidence="1" type="ORF">LMANV2_280054</name>
</gene>
<organism evidence="1 2">
    <name type="scientific">Leptospira interrogans serovar Manilae</name>
    <dbReference type="NCBI Taxonomy" id="214675"/>
    <lineage>
        <taxon>Bacteria</taxon>
        <taxon>Pseudomonadati</taxon>
        <taxon>Spirochaetota</taxon>
        <taxon>Spirochaetia</taxon>
        <taxon>Leptospirales</taxon>
        <taxon>Leptospiraceae</taxon>
        <taxon>Leptospira</taxon>
    </lineage>
</organism>
<dbReference type="EMBL" id="OEJX01000021">
    <property type="protein sequence ID" value="SOR61289.1"/>
    <property type="molecule type" value="Genomic_DNA"/>
</dbReference>
<accession>A0AAQ1NYZ7</accession>
<dbReference type="AlphaFoldDB" id="A0AAQ1NYZ7"/>
<protein>
    <submittedName>
        <fullName evidence="1">Uncharacterized protein</fullName>
    </submittedName>
</protein>